<reference evidence="4 5" key="1">
    <citation type="submission" date="2018-07" db="EMBL/GenBank/DDBJ databases">
        <title>A high quality draft genome assembly of the barn swallow (H. rustica rustica).</title>
        <authorList>
            <person name="Formenti G."/>
            <person name="Chiara M."/>
            <person name="Poveda L."/>
            <person name="Francoijs K.-J."/>
            <person name="Bonisoli-Alquati A."/>
            <person name="Canova L."/>
            <person name="Gianfranceschi L."/>
            <person name="Horner D.S."/>
            <person name="Saino N."/>
        </authorList>
    </citation>
    <scope>NUCLEOTIDE SEQUENCE [LARGE SCALE GENOMIC DNA]</scope>
    <source>
        <strain evidence="4">Chelidonia</strain>
        <tissue evidence="4">Blood</tissue>
    </source>
</reference>
<dbReference type="AlphaFoldDB" id="A0A3M0JFW9"/>
<feature type="region of interest" description="Disordered" evidence="3">
    <location>
        <begin position="330"/>
        <end position="367"/>
    </location>
</feature>
<dbReference type="PANTHER" id="PTHR19422:SF123">
    <property type="entry name" value="RT1 CLASS I, LOCUS CE15"/>
    <property type="match status" value="1"/>
</dbReference>
<evidence type="ECO:0000256" key="3">
    <source>
        <dbReference type="SAM" id="MobiDB-lite"/>
    </source>
</evidence>
<keyword evidence="1" id="KW-0645">Protease</keyword>
<dbReference type="STRING" id="333673.A0A3M0JFW9"/>
<feature type="region of interest" description="Disordered" evidence="3">
    <location>
        <begin position="56"/>
        <end position="125"/>
    </location>
</feature>
<comment type="caution">
    <text evidence="4">The sequence shown here is derived from an EMBL/GenBank/DDBJ whole genome shotgun (WGS) entry which is preliminary data.</text>
</comment>
<accession>A0A3M0JFW9</accession>
<dbReference type="EMBL" id="QRBI01000147">
    <property type="protein sequence ID" value="RMB99724.1"/>
    <property type="molecule type" value="Genomic_DNA"/>
</dbReference>
<sequence>MQQGRDTTARSHDFGRSGGKGCQRSIHKFSAKAMLQVWQTRSLQEGLPTSYKCGLTRSLSNMRERETSDKPSPGKKQCKWKNSAGKLQKERESSTRDNTSNGDDSGTGSARGTIIREQQSSALSRTISRIPSDPELLPPGAQCDLATSKVVCFLDDNYAVIPTGVTGSSWKRQDFLIIGKDRSSILGLVIYPSVISADHNDELTVLAKPYQPPLIIPPNTSTARAIALPPHAAEQVLPVLREQDPPSSEHVEVHASWVKHIGRDRPILICELTHGEKTITVKGMLYTGADIMSEDAIVVSGPGDSAYVANVVKRLEGSLLKEVDNESWTEVAGGKARETIPSPDASRDGPQDWRKRSGHADVSRCQQQTSLHSTCKRDFGT</sequence>
<dbReference type="InterPro" id="IPR051592">
    <property type="entry name" value="HERV-K_Pro_peptidase_A2"/>
</dbReference>
<gene>
    <name evidence="4" type="ORF">DUI87_23726</name>
</gene>
<evidence type="ECO:0000313" key="4">
    <source>
        <dbReference type="EMBL" id="RMB99724.1"/>
    </source>
</evidence>
<organism evidence="4 5">
    <name type="scientific">Hirundo rustica rustica</name>
    <dbReference type="NCBI Taxonomy" id="333673"/>
    <lineage>
        <taxon>Eukaryota</taxon>
        <taxon>Metazoa</taxon>
        <taxon>Chordata</taxon>
        <taxon>Craniata</taxon>
        <taxon>Vertebrata</taxon>
        <taxon>Euteleostomi</taxon>
        <taxon>Archelosauria</taxon>
        <taxon>Archosauria</taxon>
        <taxon>Dinosauria</taxon>
        <taxon>Saurischia</taxon>
        <taxon>Theropoda</taxon>
        <taxon>Coelurosauria</taxon>
        <taxon>Aves</taxon>
        <taxon>Neognathae</taxon>
        <taxon>Neoaves</taxon>
        <taxon>Telluraves</taxon>
        <taxon>Australaves</taxon>
        <taxon>Passeriformes</taxon>
        <taxon>Sylvioidea</taxon>
        <taxon>Hirundinidae</taxon>
        <taxon>Hirundo</taxon>
    </lineage>
</organism>
<name>A0A3M0JFW9_HIRRU</name>
<proteinExistence type="predicted"/>
<keyword evidence="5" id="KW-1185">Reference proteome</keyword>
<evidence type="ECO:0008006" key="6">
    <source>
        <dbReference type="Google" id="ProtNLM"/>
    </source>
</evidence>
<dbReference type="GO" id="GO:0006508">
    <property type="term" value="P:proteolysis"/>
    <property type="evidence" value="ECO:0007669"/>
    <property type="project" value="UniProtKB-KW"/>
</dbReference>
<protein>
    <recommendedName>
        <fullName evidence="6">dUTPase-like domain-containing protein</fullName>
    </recommendedName>
</protein>
<evidence type="ECO:0000256" key="1">
    <source>
        <dbReference type="ARBA" id="ARBA00022670"/>
    </source>
</evidence>
<feature type="compositionally biased region" description="Basic and acidic residues" evidence="3">
    <location>
        <begin position="345"/>
        <end position="362"/>
    </location>
</feature>
<keyword evidence="2" id="KW-0064">Aspartyl protease</keyword>
<keyword evidence="2" id="KW-0378">Hydrolase</keyword>
<dbReference type="GO" id="GO:0004190">
    <property type="term" value="F:aspartic-type endopeptidase activity"/>
    <property type="evidence" value="ECO:0007669"/>
    <property type="project" value="UniProtKB-KW"/>
</dbReference>
<dbReference type="PANTHER" id="PTHR19422">
    <property type="entry name" value="GAG RETROVIRAL POLYPROTEIN"/>
    <property type="match status" value="1"/>
</dbReference>
<evidence type="ECO:0000256" key="2">
    <source>
        <dbReference type="ARBA" id="ARBA00022750"/>
    </source>
</evidence>
<feature type="region of interest" description="Disordered" evidence="3">
    <location>
        <begin position="1"/>
        <end position="25"/>
    </location>
</feature>
<dbReference type="Proteomes" id="UP000269221">
    <property type="component" value="Unassembled WGS sequence"/>
</dbReference>
<evidence type="ECO:0000313" key="5">
    <source>
        <dbReference type="Proteomes" id="UP000269221"/>
    </source>
</evidence>
<feature type="compositionally biased region" description="Polar residues" evidence="3">
    <location>
        <begin position="96"/>
        <end position="125"/>
    </location>
</feature>